<keyword evidence="6" id="KW-1133">Transmembrane helix</keyword>
<evidence type="ECO:0000256" key="2">
    <source>
        <dbReference type="ARBA" id="ARBA00012544"/>
    </source>
</evidence>
<dbReference type="GO" id="GO:0015020">
    <property type="term" value="F:glucuronosyltransferase activity"/>
    <property type="evidence" value="ECO:0007669"/>
    <property type="project" value="UniProtKB-EC"/>
</dbReference>
<comment type="catalytic activity">
    <reaction evidence="5">
        <text>glucuronate acceptor + UDP-alpha-D-glucuronate = acceptor beta-D-glucuronoside + UDP + H(+)</text>
        <dbReference type="Rhea" id="RHEA:21032"/>
        <dbReference type="ChEBI" id="CHEBI:15378"/>
        <dbReference type="ChEBI" id="CHEBI:58052"/>
        <dbReference type="ChEBI" id="CHEBI:58223"/>
        <dbReference type="ChEBI" id="CHEBI:132367"/>
        <dbReference type="ChEBI" id="CHEBI:132368"/>
        <dbReference type="EC" id="2.4.1.17"/>
    </reaction>
</comment>
<evidence type="ECO:0000256" key="4">
    <source>
        <dbReference type="ARBA" id="ARBA00022679"/>
    </source>
</evidence>
<dbReference type="InterPro" id="IPR050271">
    <property type="entry name" value="UDP-glycosyltransferase"/>
</dbReference>
<dbReference type="Pfam" id="PF00201">
    <property type="entry name" value="UDPGT"/>
    <property type="match status" value="1"/>
</dbReference>
<dbReference type="FunFam" id="3.40.50.2000:FF:000021">
    <property type="entry name" value="UDP-glucuronosyltransferase"/>
    <property type="match status" value="1"/>
</dbReference>
<dbReference type="PANTHER" id="PTHR48043">
    <property type="entry name" value="EG:EG0003.4 PROTEIN-RELATED"/>
    <property type="match status" value="1"/>
</dbReference>
<dbReference type="InterPro" id="IPR002213">
    <property type="entry name" value="UDP_glucos_trans"/>
</dbReference>
<keyword evidence="6" id="KW-0472">Membrane</keyword>
<name>A0A914QLK5_9BILA</name>
<dbReference type="AlphaFoldDB" id="A0A914QLK5"/>
<keyword evidence="4" id="KW-0808">Transferase</keyword>
<evidence type="ECO:0000313" key="8">
    <source>
        <dbReference type="WBParaSite" id="PDA_v2.g28226.t1"/>
    </source>
</evidence>
<evidence type="ECO:0000256" key="3">
    <source>
        <dbReference type="ARBA" id="ARBA00022676"/>
    </source>
</evidence>
<evidence type="ECO:0000313" key="7">
    <source>
        <dbReference type="Proteomes" id="UP000887578"/>
    </source>
</evidence>
<evidence type="ECO:0000256" key="1">
    <source>
        <dbReference type="ARBA" id="ARBA00009995"/>
    </source>
</evidence>
<dbReference type="SUPFAM" id="SSF53756">
    <property type="entry name" value="UDP-Glycosyltransferase/glycogen phosphorylase"/>
    <property type="match status" value="1"/>
</dbReference>
<dbReference type="CDD" id="cd03784">
    <property type="entry name" value="GT1_Gtf-like"/>
    <property type="match status" value="1"/>
</dbReference>
<dbReference type="PANTHER" id="PTHR48043:SF143">
    <property type="entry name" value="UDP-GLUCURONOSYLTRANSFERASE"/>
    <property type="match status" value="1"/>
</dbReference>
<feature type="transmembrane region" description="Helical" evidence="6">
    <location>
        <begin position="480"/>
        <end position="496"/>
    </location>
</feature>
<keyword evidence="6" id="KW-0812">Transmembrane</keyword>
<proteinExistence type="inferred from homology"/>
<protein>
    <recommendedName>
        <fullName evidence="2">glucuronosyltransferase</fullName>
        <ecNumber evidence="2">2.4.1.17</ecNumber>
    </recommendedName>
</protein>
<dbReference type="EC" id="2.4.1.17" evidence="2"/>
<comment type="similarity">
    <text evidence="1">Belongs to the UDP-glycosyltransferase family.</text>
</comment>
<dbReference type="Gene3D" id="3.40.50.2000">
    <property type="entry name" value="Glycogen Phosphorylase B"/>
    <property type="match status" value="1"/>
</dbReference>
<organism evidence="7 8">
    <name type="scientific">Panagrolaimus davidi</name>
    <dbReference type="NCBI Taxonomy" id="227884"/>
    <lineage>
        <taxon>Eukaryota</taxon>
        <taxon>Metazoa</taxon>
        <taxon>Ecdysozoa</taxon>
        <taxon>Nematoda</taxon>
        <taxon>Chromadorea</taxon>
        <taxon>Rhabditida</taxon>
        <taxon>Tylenchina</taxon>
        <taxon>Panagrolaimomorpha</taxon>
        <taxon>Panagrolaimoidea</taxon>
        <taxon>Panagrolaimidae</taxon>
        <taxon>Panagrolaimus</taxon>
    </lineage>
</organism>
<dbReference type="WBParaSite" id="PDA_v2.g28226.t1">
    <property type="protein sequence ID" value="PDA_v2.g28226.t1"/>
    <property type="gene ID" value="PDA_v2.g28226"/>
</dbReference>
<keyword evidence="3" id="KW-0328">Glycosyltransferase</keyword>
<keyword evidence="7" id="KW-1185">Reference proteome</keyword>
<reference evidence="8" key="1">
    <citation type="submission" date="2022-11" db="UniProtKB">
        <authorList>
            <consortium name="WormBaseParasite"/>
        </authorList>
    </citation>
    <scope>IDENTIFICATION</scope>
</reference>
<dbReference type="Proteomes" id="UP000887578">
    <property type="component" value="Unplaced"/>
</dbReference>
<sequence length="504" mass="57069">MKLLLVSFSKSHMISNGRIADSLALAGHDVTLLNVETIIPMSSFETTKYAKVVTIGTISNITAESGKNVRKRMDETLYAETGLFHSYTSFTGIIEVLKFMMKKPFAEGKETIEKLKAEKFDAIFVEQLFPQGNALGHLLGIDVHFMISSCPMQEHITTLFGIPNPTGWVPSIGKLEISDKMTFFERAQNELEHILLDASYKRFYDVTTEIFQSLYGPSFPDVKDIIREKTPLMFVAVDEFIDFPRPILHNIIYIGGLGMKISANETLSEPFESEMKKGNKGVVFFSLGSNVDSTNLPEIVKKNLIDAFATFSDYHFIIKLEASDDYGIKYAKSKQNIFVTHWTPQSLLLQHPRLKLFITHGGYNSLMEVANSGKPTLLMPMMLDQTRNGHIAERNGWGKVLNKMELLKGNEKLVEILGDMLSNEKYQKEAERIKNLLETKPFSANEIFVKNVEFVLKNGGKLPELKPTSMDMNFITQNNIDVYFVVIVILLLALFLKSKKFKRN</sequence>
<accession>A0A914QLK5</accession>
<evidence type="ECO:0000256" key="6">
    <source>
        <dbReference type="SAM" id="Phobius"/>
    </source>
</evidence>
<evidence type="ECO:0000256" key="5">
    <source>
        <dbReference type="ARBA" id="ARBA00047475"/>
    </source>
</evidence>